<organism evidence="1 2">
    <name type="scientific">Muribaculum caecicola</name>
    <dbReference type="NCBI Taxonomy" id="3038144"/>
    <lineage>
        <taxon>Bacteria</taxon>
        <taxon>Pseudomonadati</taxon>
        <taxon>Bacteroidota</taxon>
        <taxon>Bacteroidia</taxon>
        <taxon>Bacteroidales</taxon>
        <taxon>Muribaculaceae</taxon>
        <taxon>Muribaculum</taxon>
    </lineage>
</organism>
<evidence type="ECO:0000313" key="1">
    <source>
        <dbReference type="EMBL" id="THG43414.1"/>
    </source>
</evidence>
<comment type="caution">
    <text evidence="1">The sequence shown here is derived from an EMBL/GenBank/DDBJ whole genome shotgun (WGS) entry which is preliminary data.</text>
</comment>
<reference evidence="1" key="1">
    <citation type="submission" date="2019-04" db="EMBL/GenBank/DDBJ databases">
        <title>Microbes associate with the intestines of laboratory mice.</title>
        <authorList>
            <person name="Navarre W."/>
            <person name="Wong E."/>
            <person name="Huang K.C."/>
            <person name="Tropini C."/>
            <person name="Ng K."/>
            <person name="Yu B."/>
        </authorList>
    </citation>
    <scope>NUCLEOTIDE SEQUENCE</scope>
    <source>
        <strain evidence="1">NM86_A22</strain>
    </source>
</reference>
<proteinExistence type="predicted"/>
<dbReference type="EMBL" id="SSTG01000188">
    <property type="protein sequence ID" value="THG43414.1"/>
    <property type="molecule type" value="Genomic_DNA"/>
</dbReference>
<gene>
    <name evidence="1" type="ORF">E5990_10310</name>
</gene>
<sequence>MSQPAPELVQRTLPLLGHEAVGRLSCCHVAVVGVGGVGAYAAEMLARTAVGHITLIDGDSVSPSNLNRQLPALVSTIGRPKVDVMSQRITDINPSACVDVLNTFITPESVDGIMTRIAPDFVIDAIDSIQPKVTLAAWCIHNNVRIISSMGAGGRIDPAHVAYADISETAYDGLAREIRRRLRRDFGIYKGLPVVYSTEPPRRSALVMTDEIAYKASSYGTVAWIPAQFGMMAAAYAIEQLTVLKK</sequence>
<evidence type="ECO:0000313" key="2">
    <source>
        <dbReference type="Proteomes" id="UP000305401"/>
    </source>
</evidence>
<name>A0AC61S3Z2_9BACT</name>
<dbReference type="Proteomes" id="UP000305401">
    <property type="component" value="Unassembled WGS sequence"/>
</dbReference>
<keyword evidence="2" id="KW-1185">Reference proteome</keyword>
<accession>A0AC61S3Z2</accession>
<protein>
    <submittedName>
        <fullName evidence="1">tRNA threonylcarbamoyladenosine dehydratase</fullName>
    </submittedName>
</protein>